<comment type="caution">
    <text evidence="1">The sequence shown here is derived from an EMBL/GenBank/DDBJ whole genome shotgun (WGS) entry which is preliminary data.</text>
</comment>
<evidence type="ECO:0000313" key="2">
    <source>
        <dbReference type="Proteomes" id="UP000005801"/>
    </source>
</evidence>
<accession>A6FY88</accession>
<protein>
    <submittedName>
        <fullName evidence="1">FHA/TonB domain protein</fullName>
    </submittedName>
</protein>
<sequence>MDKNEVAQLGLAFAVGVSLSAGYVFLGAQVQGDDPAVVVVQERCPEVDEGEGAARTPAGALELASLPGEQPVPEGVSIWVGLDGLWLDRGPEQGEPLLELDRGRFALRDVERGRVPALVDAIAEPSSKTAVLWIDHRVPGQTLIELLASLARLGFGDYAFAVEGNGAGPRAYAFVPARYGDPKGSDEQWSLGLSLRASEYGGVAAWAHPQIAGQVRRGAAAALPLDLGEGECMLAERDLPSSAAVAELERELCQFNTRTREAELGVEFVVARKRSVGEFLRLRDRDARVGECAGPSYISGPYERPANECAAALPFDAMLTHFDEAEPGNAFRAPKAEIIGQLEKDQIRTVVRANIDGVRRCYNDALRSEPGLAGTVVVEFVIDEDGAVRDSIVGSGTDLGAIKTEQCIAEAAKDWVFPKPSKGTVKVTYPFNLSPG</sequence>
<dbReference type="AlphaFoldDB" id="A6FY88"/>
<dbReference type="STRING" id="391625.PPSIR1_39790"/>
<dbReference type="eggNOG" id="COG0810">
    <property type="taxonomic scope" value="Bacteria"/>
</dbReference>
<organism evidence="1 2">
    <name type="scientific">Plesiocystis pacifica SIR-1</name>
    <dbReference type="NCBI Taxonomy" id="391625"/>
    <lineage>
        <taxon>Bacteria</taxon>
        <taxon>Pseudomonadati</taxon>
        <taxon>Myxococcota</taxon>
        <taxon>Polyangia</taxon>
        <taxon>Nannocystales</taxon>
        <taxon>Nannocystaceae</taxon>
        <taxon>Plesiocystis</taxon>
    </lineage>
</organism>
<name>A6FY88_9BACT</name>
<dbReference type="SUPFAM" id="SSF74653">
    <property type="entry name" value="TolA/TonB C-terminal domain"/>
    <property type="match status" value="1"/>
</dbReference>
<dbReference type="NCBIfam" id="NF033768">
    <property type="entry name" value="myxo_SS_tail"/>
    <property type="match status" value="1"/>
</dbReference>
<dbReference type="EMBL" id="ABCS01000003">
    <property type="protein sequence ID" value="EDM81467.1"/>
    <property type="molecule type" value="Genomic_DNA"/>
</dbReference>
<dbReference type="InterPro" id="IPR049806">
    <property type="entry name" value="MasK-like_C"/>
</dbReference>
<gene>
    <name evidence="1" type="ORF">PPSIR1_39790</name>
</gene>
<proteinExistence type="predicted"/>
<dbReference type="Gene3D" id="3.30.1150.10">
    <property type="match status" value="1"/>
</dbReference>
<evidence type="ECO:0000313" key="1">
    <source>
        <dbReference type="EMBL" id="EDM81467.1"/>
    </source>
</evidence>
<keyword evidence="2" id="KW-1185">Reference proteome</keyword>
<reference evidence="1 2" key="1">
    <citation type="submission" date="2007-06" db="EMBL/GenBank/DDBJ databases">
        <authorList>
            <person name="Shimkets L."/>
            <person name="Ferriera S."/>
            <person name="Johnson J."/>
            <person name="Kravitz S."/>
            <person name="Beeson K."/>
            <person name="Sutton G."/>
            <person name="Rogers Y.-H."/>
            <person name="Friedman R."/>
            <person name="Frazier M."/>
            <person name="Venter J.C."/>
        </authorList>
    </citation>
    <scope>NUCLEOTIDE SEQUENCE [LARGE SCALE GENOMIC DNA]</scope>
    <source>
        <strain evidence="1 2">SIR-1</strain>
    </source>
</reference>
<dbReference type="Proteomes" id="UP000005801">
    <property type="component" value="Unassembled WGS sequence"/>
</dbReference>